<feature type="transmembrane region" description="Helical" evidence="9">
    <location>
        <begin position="89"/>
        <end position="119"/>
    </location>
</feature>
<keyword evidence="7" id="KW-0067">ATP-binding</keyword>
<keyword evidence="12" id="KW-1185">Reference proteome</keyword>
<evidence type="ECO:0000256" key="9">
    <source>
        <dbReference type="SAM" id="Phobius"/>
    </source>
</evidence>
<dbReference type="Gene3D" id="1.20.5.1930">
    <property type="match status" value="1"/>
</dbReference>
<dbReference type="InterPro" id="IPR036890">
    <property type="entry name" value="HATPase_C_sf"/>
</dbReference>
<dbReference type="InterPro" id="IPR011712">
    <property type="entry name" value="Sig_transdc_His_kin_sub3_dim/P"/>
</dbReference>
<dbReference type="InterPro" id="IPR050482">
    <property type="entry name" value="Sensor_HK_TwoCompSys"/>
</dbReference>
<accession>A0A839A569</accession>
<evidence type="ECO:0000256" key="7">
    <source>
        <dbReference type="ARBA" id="ARBA00022840"/>
    </source>
</evidence>
<comment type="catalytic activity">
    <reaction evidence="1">
        <text>ATP + protein L-histidine = ADP + protein N-phospho-L-histidine.</text>
        <dbReference type="EC" id="2.7.13.3"/>
    </reaction>
</comment>
<name>A0A839A569_9LACT</name>
<evidence type="ECO:0000313" key="11">
    <source>
        <dbReference type="EMBL" id="MBA5729061.1"/>
    </source>
</evidence>
<dbReference type="EMBL" id="JACAOA010000009">
    <property type="protein sequence ID" value="MBA5729061.1"/>
    <property type="molecule type" value="Genomic_DNA"/>
</dbReference>
<dbReference type="GO" id="GO:0005524">
    <property type="term" value="F:ATP binding"/>
    <property type="evidence" value="ECO:0007669"/>
    <property type="project" value="UniProtKB-KW"/>
</dbReference>
<evidence type="ECO:0000313" key="12">
    <source>
        <dbReference type="Proteomes" id="UP000571018"/>
    </source>
</evidence>
<dbReference type="Pfam" id="PF07730">
    <property type="entry name" value="HisKA_3"/>
    <property type="match status" value="1"/>
</dbReference>
<keyword evidence="9" id="KW-0812">Transmembrane</keyword>
<feature type="domain" description="Signal transduction histidine kinase subgroup 3 dimerisation and phosphoacceptor" evidence="10">
    <location>
        <begin position="168"/>
        <end position="232"/>
    </location>
</feature>
<dbReference type="AlphaFoldDB" id="A0A839A569"/>
<dbReference type="PANTHER" id="PTHR24421">
    <property type="entry name" value="NITRATE/NITRITE SENSOR PROTEIN NARX-RELATED"/>
    <property type="match status" value="1"/>
</dbReference>
<dbReference type="PANTHER" id="PTHR24421:SF10">
    <property type="entry name" value="NITRATE_NITRITE SENSOR PROTEIN NARQ"/>
    <property type="match status" value="1"/>
</dbReference>
<keyword evidence="8" id="KW-0902">Two-component regulatory system</keyword>
<keyword evidence="5" id="KW-0547">Nucleotide-binding</keyword>
<comment type="caution">
    <text evidence="11">The sequence shown here is derived from an EMBL/GenBank/DDBJ whole genome shotgun (WGS) entry which is preliminary data.</text>
</comment>
<evidence type="ECO:0000256" key="8">
    <source>
        <dbReference type="ARBA" id="ARBA00023012"/>
    </source>
</evidence>
<dbReference type="EC" id="2.7.13.3" evidence="2"/>
<keyword evidence="9" id="KW-1133">Transmembrane helix</keyword>
<feature type="transmembrane region" description="Helical" evidence="9">
    <location>
        <begin position="29"/>
        <end position="49"/>
    </location>
</feature>
<dbReference type="Proteomes" id="UP000571018">
    <property type="component" value="Unassembled WGS sequence"/>
</dbReference>
<keyword evidence="3" id="KW-0597">Phosphoprotein</keyword>
<evidence type="ECO:0000256" key="3">
    <source>
        <dbReference type="ARBA" id="ARBA00022553"/>
    </source>
</evidence>
<keyword evidence="6" id="KW-0418">Kinase</keyword>
<evidence type="ECO:0000256" key="4">
    <source>
        <dbReference type="ARBA" id="ARBA00022679"/>
    </source>
</evidence>
<dbReference type="SUPFAM" id="SSF55874">
    <property type="entry name" value="ATPase domain of HSP90 chaperone/DNA topoisomerase II/histidine kinase"/>
    <property type="match status" value="1"/>
</dbReference>
<keyword evidence="4" id="KW-0808">Transferase</keyword>
<feature type="transmembrane region" description="Helical" evidence="9">
    <location>
        <begin position="7"/>
        <end position="23"/>
    </location>
</feature>
<dbReference type="GO" id="GO:0016020">
    <property type="term" value="C:membrane"/>
    <property type="evidence" value="ECO:0007669"/>
    <property type="project" value="InterPro"/>
</dbReference>
<dbReference type="RefSeq" id="WP_218930772.1">
    <property type="nucleotide sequence ID" value="NZ_JACAOA010000009.1"/>
</dbReference>
<evidence type="ECO:0000256" key="5">
    <source>
        <dbReference type="ARBA" id="ARBA00022741"/>
    </source>
</evidence>
<organism evidence="11 12">
    <name type="scientific">Ruoffia halotolerans</name>
    <dbReference type="NCBI Taxonomy" id="2748684"/>
    <lineage>
        <taxon>Bacteria</taxon>
        <taxon>Bacillati</taxon>
        <taxon>Bacillota</taxon>
        <taxon>Bacilli</taxon>
        <taxon>Lactobacillales</taxon>
        <taxon>Aerococcaceae</taxon>
        <taxon>Ruoffia</taxon>
    </lineage>
</organism>
<dbReference type="GO" id="GO:0046983">
    <property type="term" value="F:protein dimerization activity"/>
    <property type="evidence" value="ECO:0007669"/>
    <property type="project" value="InterPro"/>
</dbReference>
<dbReference type="GO" id="GO:0000155">
    <property type="term" value="F:phosphorelay sensor kinase activity"/>
    <property type="evidence" value="ECO:0007669"/>
    <property type="project" value="InterPro"/>
</dbReference>
<sequence length="353" mass="40796">MRSKTFIIEALWMLLITLILRLMTTHDNIIAIVLESLVSICFIALNGIIVNKRFRMMFDIVISLLSLLVAPSYIVLLPLVYLLTFDIGFYSLLVLLVAFVINPGSYYMLLIGVLGVYIADQSQQIIQQQATLNEVRDTLTEEQLRMKNQMKDLIQSIQKDVDISILSERNRISNELHDAIGHSLARSIIQIEAIIIANDNVKIEKQLNQLQINLRHGMDDIRQTIHHIHHESLDFEVSIDNMREEFAPLMINFDLYTVTEFKYNQKKDILSIIRETIINSIKHSNSTQINIILQEFPEHNKLLIKDNGTDYDKNQVHAEGMGKTIIRQIANKYNAPILFYYQNGYIVQMNLPK</sequence>
<evidence type="ECO:0000256" key="1">
    <source>
        <dbReference type="ARBA" id="ARBA00000085"/>
    </source>
</evidence>
<dbReference type="Gene3D" id="3.30.565.10">
    <property type="entry name" value="Histidine kinase-like ATPase, C-terminal domain"/>
    <property type="match status" value="1"/>
</dbReference>
<protein>
    <recommendedName>
        <fullName evidence="2">histidine kinase</fullName>
        <ecNumber evidence="2">2.7.13.3</ecNumber>
    </recommendedName>
</protein>
<evidence type="ECO:0000256" key="2">
    <source>
        <dbReference type="ARBA" id="ARBA00012438"/>
    </source>
</evidence>
<evidence type="ECO:0000256" key="6">
    <source>
        <dbReference type="ARBA" id="ARBA00022777"/>
    </source>
</evidence>
<proteinExistence type="predicted"/>
<keyword evidence="9" id="KW-0472">Membrane</keyword>
<reference evidence="11 12" key="1">
    <citation type="submission" date="2020-06" db="EMBL/GenBank/DDBJ databases">
        <title>Reclassification of Facklamia ignava, Facklamia soureckii and Facklami tabacinasalis as Falseniella iganva gen. nov., comb. nov., Hutsoniella ignava gen. nov., comb. nov., and Ruoffia tabacinasalis gen. nov., comb. nov and description of Ruoffia haltotolerans sp. nov., isolated from hypersaline Inland Sea of Qatar.</title>
        <authorList>
            <person name="Fotedar R."/>
            <person name="Sankaranarayanan K."/>
            <person name="Lawson P."/>
            <person name="Caldwell M."/>
            <person name="Zeyara A."/>
            <person name="Al Malki A."/>
            <person name="Ali M."/>
        </authorList>
    </citation>
    <scope>NUCLEOTIDE SEQUENCE [LARGE SCALE GENOMIC DNA]</scope>
    <source>
        <strain evidence="11 12">INB8</strain>
    </source>
</reference>
<evidence type="ECO:0000259" key="10">
    <source>
        <dbReference type="Pfam" id="PF07730"/>
    </source>
</evidence>
<gene>
    <name evidence="11" type="ORF">HW423_04600</name>
</gene>
<feature type="transmembrane region" description="Helical" evidence="9">
    <location>
        <begin position="61"/>
        <end position="83"/>
    </location>
</feature>